<sequence length="156" mass="17318">MSSATKRFGFVDTPELKPFLTRDVFFARRHLPHDGWHPGQPVSFSLDLKSLENQQCSFKVAKVDSQPALVSDTDVSETTSEPPELSGVYSEALFAACSEHRVRGSHSATGMSQICFCDLLCSFAKYPPREHMLQIFAASRSPSSFSQRKPAICSTR</sequence>
<dbReference type="EMBL" id="LSRX01000128">
    <property type="protein sequence ID" value="OLQ07931.1"/>
    <property type="molecule type" value="Genomic_DNA"/>
</dbReference>
<accession>A0A1Q9EKP8</accession>
<dbReference type="Proteomes" id="UP000186817">
    <property type="component" value="Unassembled WGS sequence"/>
</dbReference>
<keyword evidence="2" id="KW-1185">Reference proteome</keyword>
<name>A0A1Q9EKP8_SYMMI</name>
<reference evidence="1 2" key="1">
    <citation type="submission" date="2016-02" db="EMBL/GenBank/DDBJ databases">
        <title>Genome analysis of coral dinoflagellate symbionts highlights evolutionary adaptations to a symbiotic lifestyle.</title>
        <authorList>
            <person name="Aranda M."/>
            <person name="Li Y."/>
            <person name="Liew Y.J."/>
            <person name="Baumgarten S."/>
            <person name="Simakov O."/>
            <person name="Wilson M."/>
            <person name="Piel J."/>
            <person name="Ashoor H."/>
            <person name="Bougouffa S."/>
            <person name="Bajic V.B."/>
            <person name="Ryu T."/>
            <person name="Ravasi T."/>
            <person name="Bayer T."/>
            <person name="Micklem G."/>
            <person name="Kim H."/>
            <person name="Bhak J."/>
            <person name="Lajeunesse T.C."/>
            <person name="Voolstra C.R."/>
        </authorList>
    </citation>
    <scope>NUCLEOTIDE SEQUENCE [LARGE SCALE GENOMIC DNA]</scope>
    <source>
        <strain evidence="1 2">CCMP2467</strain>
    </source>
</reference>
<proteinExistence type="predicted"/>
<organism evidence="1 2">
    <name type="scientific">Symbiodinium microadriaticum</name>
    <name type="common">Dinoflagellate</name>
    <name type="synonym">Zooxanthella microadriatica</name>
    <dbReference type="NCBI Taxonomy" id="2951"/>
    <lineage>
        <taxon>Eukaryota</taxon>
        <taxon>Sar</taxon>
        <taxon>Alveolata</taxon>
        <taxon>Dinophyceae</taxon>
        <taxon>Suessiales</taxon>
        <taxon>Symbiodiniaceae</taxon>
        <taxon>Symbiodinium</taxon>
    </lineage>
</organism>
<evidence type="ECO:0000313" key="1">
    <source>
        <dbReference type="EMBL" id="OLQ07931.1"/>
    </source>
</evidence>
<evidence type="ECO:0000313" key="2">
    <source>
        <dbReference type="Proteomes" id="UP000186817"/>
    </source>
</evidence>
<gene>
    <name evidence="1" type="ORF">AK812_SmicGene8594</name>
</gene>
<protein>
    <submittedName>
        <fullName evidence="1">Uncharacterized protein</fullName>
    </submittedName>
</protein>
<comment type="caution">
    <text evidence="1">The sequence shown here is derived from an EMBL/GenBank/DDBJ whole genome shotgun (WGS) entry which is preliminary data.</text>
</comment>
<dbReference type="AlphaFoldDB" id="A0A1Q9EKP8"/>